<name>A0A2Z5FYW0_9BACT</name>
<dbReference type="PANTHER" id="PTHR21661:SF35">
    <property type="entry name" value="EPOXIDE HYDROLASE"/>
    <property type="match status" value="1"/>
</dbReference>
<feature type="active site" description="Proton donor" evidence="4">
    <location>
        <position position="314"/>
    </location>
</feature>
<dbReference type="GO" id="GO:0097176">
    <property type="term" value="P:epoxide metabolic process"/>
    <property type="evidence" value="ECO:0007669"/>
    <property type="project" value="TreeGrafter"/>
</dbReference>
<dbReference type="InterPro" id="IPR010497">
    <property type="entry name" value="Epoxide_hydro_N"/>
</dbReference>
<dbReference type="PANTHER" id="PTHR21661">
    <property type="entry name" value="EPOXIDE HYDROLASE 1-RELATED"/>
    <property type="match status" value="1"/>
</dbReference>
<dbReference type="InterPro" id="IPR029058">
    <property type="entry name" value="AB_hydrolase_fold"/>
</dbReference>
<proteinExistence type="inferred from homology"/>
<dbReference type="RefSeq" id="WP_161557323.1">
    <property type="nucleotide sequence ID" value="NZ_CP030840.1"/>
</dbReference>
<dbReference type="EMBL" id="CP030840">
    <property type="protein sequence ID" value="AXC12059.1"/>
    <property type="molecule type" value="Genomic_DNA"/>
</dbReference>
<evidence type="ECO:0000256" key="2">
    <source>
        <dbReference type="ARBA" id="ARBA00022797"/>
    </source>
</evidence>
<keyword evidence="3 6" id="KW-0378">Hydrolase</keyword>
<dbReference type="KEGG" id="abas:ACPOL_2748"/>
<keyword evidence="2" id="KW-0058">Aromatic hydrocarbons catabolism</keyword>
<reference evidence="6 7" key="1">
    <citation type="journal article" date="2018" name="Front. Microbiol.">
        <title>Hydrolytic Capabilities as a Key to Environmental Success: Chitinolytic and Cellulolytic Acidobacteria From Acidic Sub-arctic Soils and Boreal Peatlands.</title>
        <authorList>
            <person name="Belova S.E."/>
            <person name="Ravin N.V."/>
            <person name="Pankratov T.A."/>
            <person name="Rakitin A.L."/>
            <person name="Ivanova A.A."/>
            <person name="Beletsky A.V."/>
            <person name="Mardanov A.V."/>
            <person name="Sinninghe Damste J.S."/>
            <person name="Dedysh S.N."/>
        </authorList>
    </citation>
    <scope>NUCLEOTIDE SEQUENCE [LARGE SCALE GENOMIC DNA]</scope>
    <source>
        <strain evidence="6 7">SBC82</strain>
    </source>
</reference>
<keyword evidence="7" id="KW-1185">Reference proteome</keyword>
<evidence type="ECO:0000313" key="6">
    <source>
        <dbReference type="EMBL" id="AXC12059.1"/>
    </source>
</evidence>
<dbReference type="PRINTS" id="PR00412">
    <property type="entry name" value="EPOXHYDRLASE"/>
</dbReference>
<evidence type="ECO:0000313" key="7">
    <source>
        <dbReference type="Proteomes" id="UP000253606"/>
    </source>
</evidence>
<feature type="active site" description="Nucleophile" evidence="4">
    <location>
        <position position="180"/>
    </location>
</feature>
<protein>
    <submittedName>
        <fullName evidence="6">Epoxide hydrolase</fullName>
    </submittedName>
</protein>
<dbReference type="GO" id="GO:0004301">
    <property type="term" value="F:epoxide hydrolase activity"/>
    <property type="evidence" value="ECO:0007669"/>
    <property type="project" value="TreeGrafter"/>
</dbReference>
<accession>A0A2Z5FYW0</accession>
<dbReference type="InterPro" id="IPR016292">
    <property type="entry name" value="Epoxide_hydrolase"/>
</dbReference>
<evidence type="ECO:0000256" key="4">
    <source>
        <dbReference type="PIRSR" id="PIRSR001112-1"/>
    </source>
</evidence>
<evidence type="ECO:0000256" key="1">
    <source>
        <dbReference type="ARBA" id="ARBA00010088"/>
    </source>
</evidence>
<dbReference type="PIRSF" id="PIRSF001112">
    <property type="entry name" value="Epoxide_hydrolase"/>
    <property type="match status" value="1"/>
</dbReference>
<dbReference type="Gene3D" id="3.40.50.1820">
    <property type="entry name" value="alpha/beta hydrolase"/>
    <property type="match status" value="1"/>
</dbReference>
<feature type="domain" description="Epoxide hydrolase N-terminal" evidence="5">
    <location>
        <begin position="6"/>
        <end position="110"/>
    </location>
</feature>
<dbReference type="SUPFAM" id="SSF53474">
    <property type="entry name" value="alpha/beta-Hydrolases"/>
    <property type="match status" value="1"/>
</dbReference>
<dbReference type="Pfam" id="PF06441">
    <property type="entry name" value="EHN"/>
    <property type="match status" value="1"/>
</dbReference>
<dbReference type="Proteomes" id="UP000253606">
    <property type="component" value="Chromosome"/>
</dbReference>
<sequence>MSSVLPYRIDIATARLDVIRDRVRAFRWDAWSEPADAGDWRYGPPIAFMRELCAYWLNDYDWRRQERAMNALPQFITRIDGVDIHFIHERGSGPNPVPLLIAHGWPYSFQSYDGIVNQLAHPERHEARAEDAFSVVIPSYPGYDFSGRPHEPMDPLAIAFLFDKLMARLGYDRYFVHGGDWGAHITSLLGFHLPDRVMGIHSTALVLREAGAQQLTGEVPSDASDEERAFVVTEYAIWQREGAYSQLHATKPAKLGYAMMDSPVGLAAWIVEAFHAWSDRKKRSFTELFTLDQLLTEVMLYLVTDAFPTSIWIYGAAKRHKITTLPPGQVVNVPTGLAAFRDPVFPMPPHQVAQRSHNVVQYTEMPCGGHFPFYEAPNLLIKDLRDFCKLVVPPTE</sequence>
<dbReference type="InterPro" id="IPR000639">
    <property type="entry name" value="Epox_hydrolase-like"/>
</dbReference>
<organism evidence="6 7">
    <name type="scientific">Acidisarcina polymorpha</name>
    <dbReference type="NCBI Taxonomy" id="2211140"/>
    <lineage>
        <taxon>Bacteria</taxon>
        <taxon>Pseudomonadati</taxon>
        <taxon>Acidobacteriota</taxon>
        <taxon>Terriglobia</taxon>
        <taxon>Terriglobales</taxon>
        <taxon>Acidobacteriaceae</taxon>
        <taxon>Acidisarcina</taxon>
    </lineage>
</organism>
<dbReference type="AlphaFoldDB" id="A0A2Z5FYW0"/>
<feature type="active site" description="Proton acceptor" evidence="4">
    <location>
        <position position="370"/>
    </location>
</feature>
<gene>
    <name evidence="6" type="ORF">ACPOL_2748</name>
</gene>
<evidence type="ECO:0000259" key="5">
    <source>
        <dbReference type="Pfam" id="PF06441"/>
    </source>
</evidence>
<comment type="similarity">
    <text evidence="1">Belongs to the peptidase S33 family.</text>
</comment>
<evidence type="ECO:0000256" key="3">
    <source>
        <dbReference type="ARBA" id="ARBA00022801"/>
    </source>
</evidence>